<feature type="region of interest" description="Disordered" evidence="1">
    <location>
        <begin position="236"/>
        <end position="268"/>
    </location>
</feature>
<evidence type="ECO:0000313" key="3">
    <source>
        <dbReference type="Proteomes" id="UP000285310"/>
    </source>
</evidence>
<dbReference type="CDD" id="cd00657">
    <property type="entry name" value="Ferritin_like"/>
    <property type="match status" value="1"/>
</dbReference>
<dbReference type="Pfam" id="PF04305">
    <property type="entry name" value="DUF455"/>
    <property type="match status" value="1"/>
</dbReference>
<dbReference type="PANTHER" id="PTHR42782">
    <property type="entry name" value="SI:CH73-314G15.3"/>
    <property type="match status" value="1"/>
</dbReference>
<feature type="region of interest" description="Disordered" evidence="1">
    <location>
        <begin position="31"/>
        <end position="57"/>
    </location>
</feature>
<name>A0A423Q234_9GAMM</name>
<keyword evidence="3" id="KW-1185">Reference proteome</keyword>
<dbReference type="InterPro" id="IPR011197">
    <property type="entry name" value="UCP012318"/>
</dbReference>
<reference evidence="2 3" key="1">
    <citation type="submission" date="2013-10" db="EMBL/GenBank/DDBJ databases">
        <title>Salinisphaera japonica YTM-1 Genome Sequencing.</title>
        <authorList>
            <person name="Lai Q."/>
            <person name="Li C."/>
            <person name="Shao Z."/>
        </authorList>
    </citation>
    <scope>NUCLEOTIDE SEQUENCE [LARGE SCALE GENOMIC DNA]</scope>
    <source>
        <strain evidence="2 3">YTM-1</strain>
    </source>
</reference>
<dbReference type="PIRSF" id="PIRSF012318">
    <property type="entry name" value="UCP012318"/>
    <property type="match status" value="1"/>
</dbReference>
<evidence type="ECO:0000313" key="2">
    <source>
        <dbReference type="EMBL" id="ROO32731.1"/>
    </source>
</evidence>
<dbReference type="Gene3D" id="1.20.1260.10">
    <property type="match status" value="1"/>
</dbReference>
<evidence type="ECO:0000256" key="1">
    <source>
        <dbReference type="SAM" id="MobiDB-lite"/>
    </source>
</evidence>
<dbReference type="PANTHER" id="PTHR42782:SF4">
    <property type="entry name" value="DUF455 DOMAIN-CONTAINING PROTEIN"/>
    <property type="match status" value="1"/>
</dbReference>
<dbReference type="SUPFAM" id="SSF47240">
    <property type="entry name" value="Ferritin-like"/>
    <property type="match status" value="1"/>
</dbReference>
<feature type="compositionally biased region" description="Low complexity" evidence="1">
    <location>
        <begin position="31"/>
        <end position="43"/>
    </location>
</feature>
<dbReference type="Proteomes" id="UP000285310">
    <property type="component" value="Unassembled WGS sequence"/>
</dbReference>
<sequence length="268" mass="29762">MMQPDDIHAALMTCDPAEKCRVTRELHAADSSGMAASSGEGVAVPVPGRPKRPALVHPSKVARRGLGSETGRAALIHAIAHIEFNAINLGLDAAYRYRGMPAAYYADWLSMAADESRHFDMLNTRLADFGFTYGDFDAHDGLWEMAVKTAHDPMVRMALVPRVLEARGLDVTPGMIQKLKQVGDHESVAIFEQILEEEVPHVEIGTRWFRYLAEPRGLDPDTTFFALLDEYMNGGPPGPYNLEARREAKFSEPEIDELTERDAGRSRR</sequence>
<dbReference type="OrthoDB" id="9778629at2"/>
<dbReference type="AlphaFoldDB" id="A0A423Q234"/>
<dbReference type="RefSeq" id="WP_123656661.1">
    <property type="nucleotide sequence ID" value="NZ_AYKG01000001.1"/>
</dbReference>
<dbReference type="InterPro" id="IPR007402">
    <property type="entry name" value="DUF455"/>
</dbReference>
<gene>
    <name evidence="2" type="ORF">SAJA_00340</name>
</gene>
<organism evidence="2 3">
    <name type="scientific">Salinisphaera japonica YTM-1</name>
    <dbReference type="NCBI Taxonomy" id="1209778"/>
    <lineage>
        <taxon>Bacteria</taxon>
        <taxon>Pseudomonadati</taxon>
        <taxon>Pseudomonadota</taxon>
        <taxon>Gammaproteobacteria</taxon>
        <taxon>Salinisphaerales</taxon>
        <taxon>Salinisphaeraceae</taxon>
        <taxon>Salinisphaera</taxon>
    </lineage>
</organism>
<dbReference type="InterPro" id="IPR009078">
    <property type="entry name" value="Ferritin-like_SF"/>
</dbReference>
<dbReference type="InterPro" id="IPR012347">
    <property type="entry name" value="Ferritin-like"/>
</dbReference>
<dbReference type="EMBL" id="AYKG01000001">
    <property type="protein sequence ID" value="ROO32731.1"/>
    <property type="molecule type" value="Genomic_DNA"/>
</dbReference>
<proteinExistence type="predicted"/>
<protein>
    <submittedName>
        <fullName evidence="2">Anaerobic ribonucleoside triphosphate reductase</fullName>
    </submittedName>
</protein>
<comment type="caution">
    <text evidence="2">The sequence shown here is derived from an EMBL/GenBank/DDBJ whole genome shotgun (WGS) entry which is preliminary data.</text>
</comment>
<feature type="compositionally biased region" description="Basic and acidic residues" evidence="1">
    <location>
        <begin position="243"/>
        <end position="268"/>
    </location>
</feature>
<accession>A0A423Q234</accession>
<dbReference type="InParanoid" id="A0A423Q234"/>